<dbReference type="AlphaFoldDB" id="A0A0B7F8K9"/>
<reference evidence="3 4" key="1">
    <citation type="submission" date="2014-11" db="EMBL/GenBank/DDBJ databases">
        <authorList>
            <person name="Wibberg Daniel"/>
        </authorList>
    </citation>
    <scope>NUCLEOTIDE SEQUENCE [LARGE SCALE GENOMIC DNA]</scope>
    <source>
        <strain evidence="3">Rhizoctonia solani AG1-IB 7/3/14</strain>
    </source>
</reference>
<keyword evidence="4" id="KW-1185">Reference proteome</keyword>
<keyword evidence="2" id="KW-1133">Transmembrane helix</keyword>
<dbReference type="GO" id="GO:0044732">
    <property type="term" value="C:mitotic spindle pole body"/>
    <property type="evidence" value="ECO:0007669"/>
    <property type="project" value="TreeGrafter"/>
</dbReference>
<dbReference type="OrthoDB" id="5966927at2759"/>
<sequence length="409" mass="44742">MAKSAALGGWLQASARRSKSPGSGFGDKSPGAVGRQVIVWNIRGALWLGVAAWWLLTDIQGGLTHPLLPKSLPYPNLPVGALSILWQFWDPTWKALQRSHLQGHEARVEGKVVWLRCQGLVWVFRAILMLALRFQASLISRGVFWFALFFEVVLNLVAFRSIRIIRPPRIRLVASSRTHHAPGPNSESIAALSECNAEQPADVPAFSGLSLSSFSPTRSTRAVNPIFGVTSLPQSQSQLHSLSGDYNNTDAADAMDWTPSVGYTRDEAAELLRPARFAPEKPTGLEGLIEKFGLSEDETRGSASNERLSTEARVSGVEKGIFIGALSALSLVGIIAFVVTWWPQWVASQPSGIQDTYPVLSCYGVVVERNVIFTIVRAIVITGYTFSYVPPRGTKKENKMITGLQIHRG</sequence>
<feature type="region of interest" description="Disordered" evidence="1">
    <location>
        <begin position="1"/>
        <end position="29"/>
    </location>
</feature>
<accession>A0A0B7F8K9</accession>
<dbReference type="EMBL" id="LN679113">
    <property type="protein sequence ID" value="CEL53885.1"/>
    <property type="molecule type" value="Genomic_DNA"/>
</dbReference>
<gene>
    <name evidence="3" type="ORF">RSOLAG1IB_06667</name>
</gene>
<dbReference type="Proteomes" id="UP000059188">
    <property type="component" value="Unassembled WGS sequence"/>
</dbReference>
<feature type="transmembrane region" description="Helical" evidence="2">
    <location>
        <begin position="371"/>
        <end position="390"/>
    </location>
</feature>
<dbReference type="GO" id="GO:0071765">
    <property type="term" value="P:nuclear inner membrane organization"/>
    <property type="evidence" value="ECO:0007669"/>
    <property type="project" value="InterPro"/>
</dbReference>
<keyword evidence="2" id="KW-0812">Transmembrane</keyword>
<feature type="transmembrane region" description="Helical" evidence="2">
    <location>
        <begin position="321"/>
        <end position="342"/>
    </location>
</feature>
<organism evidence="3 4">
    <name type="scientific">Thanatephorus cucumeris (strain AG1-IB / isolate 7/3/14)</name>
    <name type="common">Lettuce bottom rot fungus</name>
    <name type="synonym">Rhizoctonia solani</name>
    <dbReference type="NCBI Taxonomy" id="1108050"/>
    <lineage>
        <taxon>Eukaryota</taxon>
        <taxon>Fungi</taxon>
        <taxon>Dikarya</taxon>
        <taxon>Basidiomycota</taxon>
        <taxon>Agaricomycotina</taxon>
        <taxon>Agaricomycetes</taxon>
        <taxon>Cantharellales</taxon>
        <taxon>Ceratobasidiaceae</taxon>
        <taxon>Rhizoctonia</taxon>
        <taxon>Rhizoctonia solani AG-1</taxon>
    </lineage>
</organism>
<evidence type="ECO:0000256" key="1">
    <source>
        <dbReference type="SAM" id="MobiDB-lite"/>
    </source>
</evidence>
<protein>
    <submittedName>
        <fullName evidence="3">Uncharacterized protein</fullName>
    </submittedName>
</protein>
<dbReference type="GO" id="GO:0034992">
    <property type="term" value="C:microtubule organizing center attachment site"/>
    <property type="evidence" value="ECO:0007669"/>
    <property type="project" value="TreeGrafter"/>
</dbReference>
<proteinExistence type="predicted"/>
<keyword evidence="2" id="KW-0472">Membrane</keyword>
<feature type="transmembrane region" description="Helical" evidence="2">
    <location>
        <begin position="142"/>
        <end position="162"/>
    </location>
</feature>
<evidence type="ECO:0000313" key="4">
    <source>
        <dbReference type="Proteomes" id="UP000059188"/>
    </source>
</evidence>
<dbReference type="PANTHER" id="PTHR28538">
    <property type="entry name" value="INTEGRAL INNER NUCLEAR MEMBRANE PROTEIN IMA1"/>
    <property type="match status" value="1"/>
</dbReference>
<dbReference type="GO" id="GO:0034506">
    <property type="term" value="C:chromosome, centromeric core domain"/>
    <property type="evidence" value="ECO:0007669"/>
    <property type="project" value="TreeGrafter"/>
</dbReference>
<name>A0A0B7F8K9_THACB</name>
<dbReference type="InterPro" id="IPR042321">
    <property type="entry name" value="Ima1"/>
</dbReference>
<dbReference type="PANTHER" id="PTHR28538:SF1">
    <property type="entry name" value="INTEGRAL INNER NUCLEAR MEMBRANE PROTEIN IMA1"/>
    <property type="match status" value="1"/>
</dbReference>
<evidence type="ECO:0000256" key="2">
    <source>
        <dbReference type="SAM" id="Phobius"/>
    </source>
</evidence>
<evidence type="ECO:0000313" key="3">
    <source>
        <dbReference type="EMBL" id="CEL53885.1"/>
    </source>
</evidence>